<keyword evidence="4 7" id="KW-0812">Transmembrane</keyword>
<evidence type="ECO:0000313" key="10">
    <source>
        <dbReference type="EMBL" id="XBM47909.1"/>
    </source>
</evidence>
<feature type="region of interest" description="Disordered" evidence="8">
    <location>
        <begin position="200"/>
        <end position="228"/>
    </location>
</feature>
<dbReference type="PANTHER" id="PTHR30353">
    <property type="entry name" value="INNER MEMBRANE PROTEIN DEDA-RELATED"/>
    <property type="match status" value="1"/>
</dbReference>
<dbReference type="PANTHER" id="PTHR30353:SF0">
    <property type="entry name" value="TRANSMEMBRANE PROTEIN"/>
    <property type="match status" value="1"/>
</dbReference>
<evidence type="ECO:0000256" key="1">
    <source>
        <dbReference type="ARBA" id="ARBA00004651"/>
    </source>
</evidence>
<evidence type="ECO:0000256" key="3">
    <source>
        <dbReference type="ARBA" id="ARBA00022475"/>
    </source>
</evidence>
<dbReference type="EMBL" id="CP157390">
    <property type="protein sequence ID" value="XBM47909.1"/>
    <property type="molecule type" value="Genomic_DNA"/>
</dbReference>
<evidence type="ECO:0000256" key="4">
    <source>
        <dbReference type="ARBA" id="ARBA00022692"/>
    </source>
</evidence>
<evidence type="ECO:0000256" key="8">
    <source>
        <dbReference type="SAM" id="MobiDB-lite"/>
    </source>
</evidence>
<dbReference type="RefSeq" id="WP_348787871.1">
    <property type="nucleotide sequence ID" value="NZ_CP157390.1"/>
</dbReference>
<gene>
    <name evidence="10" type="ORF">AAME72_17835</name>
</gene>
<evidence type="ECO:0000256" key="2">
    <source>
        <dbReference type="ARBA" id="ARBA00010792"/>
    </source>
</evidence>
<reference evidence="10" key="1">
    <citation type="submission" date="2024-05" db="EMBL/GenBank/DDBJ databases">
        <title>The Natural Products Discovery Center: Release of the First 8490 Sequenced Strains for Exploring Actinobacteria Biosynthetic Diversity.</title>
        <authorList>
            <person name="Kalkreuter E."/>
            <person name="Kautsar S.A."/>
            <person name="Yang D."/>
            <person name="Bader C.D."/>
            <person name="Teijaro C.N."/>
            <person name="Fluegel L."/>
            <person name="Davis C.M."/>
            <person name="Simpson J.R."/>
            <person name="Lauterbach L."/>
            <person name="Steele A.D."/>
            <person name="Gui C."/>
            <person name="Meng S."/>
            <person name="Li G."/>
            <person name="Viehrig K."/>
            <person name="Ye F."/>
            <person name="Su P."/>
            <person name="Kiefer A.F."/>
            <person name="Nichols A."/>
            <person name="Cepeda A.J."/>
            <person name="Yan W."/>
            <person name="Fan B."/>
            <person name="Jiang Y."/>
            <person name="Adhikari A."/>
            <person name="Zheng C.-J."/>
            <person name="Schuster L."/>
            <person name="Cowan T.M."/>
            <person name="Smanski M.J."/>
            <person name="Chevrette M.G."/>
            <person name="de Carvalho L.P.S."/>
            <person name="Shen B."/>
        </authorList>
    </citation>
    <scope>NUCLEOTIDE SEQUENCE</scope>
    <source>
        <strain evidence="10">NPDC080035</strain>
    </source>
</reference>
<keyword evidence="3 7" id="KW-1003">Cell membrane</keyword>
<comment type="caution">
    <text evidence="7">Lacks conserved residue(s) required for the propagation of feature annotation.</text>
</comment>
<protein>
    <submittedName>
        <fullName evidence="10">VTT domain-containing protein</fullName>
    </submittedName>
</protein>
<evidence type="ECO:0000256" key="6">
    <source>
        <dbReference type="ARBA" id="ARBA00023136"/>
    </source>
</evidence>
<dbReference type="Pfam" id="PF09335">
    <property type="entry name" value="VTT_dom"/>
    <property type="match status" value="1"/>
</dbReference>
<keyword evidence="6 7" id="KW-0472">Membrane</keyword>
<comment type="similarity">
    <text evidence="2 7">Belongs to the DedA family.</text>
</comment>
<comment type="subcellular location">
    <subcellularLocation>
        <location evidence="1 7">Cell membrane</location>
        <topology evidence="1 7">Multi-pass membrane protein</topology>
    </subcellularLocation>
</comment>
<evidence type="ECO:0000256" key="7">
    <source>
        <dbReference type="RuleBase" id="RU367016"/>
    </source>
</evidence>
<feature type="transmembrane region" description="Helical" evidence="7">
    <location>
        <begin position="139"/>
        <end position="164"/>
    </location>
</feature>
<feature type="transmembrane region" description="Helical" evidence="7">
    <location>
        <begin position="170"/>
        <end position="191"/>
    </location>
</feature>
<evidence type="ECO:0000256" key="5">
    <source>
        <dbReference type="ARBA" id="ARBA00022989"/>
    </source>
</evidence>
<evidence type="ECO:0000259" key="9">
    <source>
        <dbReference type="Pfam" id="PF09335"/>
    </source>
</evidence>
<organism evidence="10">
    <name type="scientific">Leifsonia sp. NPDC080035</name>
    <dbReference type="NCBI Taxonomy" id="3143936"/>
    <lineage>
        <taxon>Bacteria</taxon>
        <taxon>Bacillati</taxon>
        <taxon>Actinomycetota</taxon>
        <taxon>Actinomycetes</taxon>
        <taxon>Micrococcales</taxon>
        <taxon>Microbacteriaceae</taxon>
        <taxon>Leifsonia</taxon>
    </lineage>
</organism>
<name>A0AAU7GBN1_9MICO</name>
<proteinExistence type="inferred from homology"/>
<dbReference type="InterPro" id="IPR032816">
    <property type="entry name" value="VTT_dom"/>
</dbReference>
<dbReference type="InterPro" id="IPR032818">
    <property type="entry name" value="DedA-like"/>
</dbReference>
<sequence length="228" mass="23427">MDVVNEFIAQAAASPWVYLVVFAVVLVDAFFPPVPSESVVIAAAAAAVATGNPNLPLLLACAAAGAVAGDNLTFAVGRAVGLDRFRFERRPRLRAALERARSGIHARAGVLVLSARYVPIGRVAVNLVAGAAGLSRRRFLLLSALAGVSWALYSVTVGVLAAHWLHGNAVLAMLIGIAVGVAVGFIVDATIRLTSRRRPAAGEAANGTGTDEATAERAGATISEGVVR</sequence>
<keyword evidence="5 7" id="KW-1133">Transmembrane helix</keyword>
<feature type="domain" description="VTT" evidence="9">
    <location>
        <begin position="34"/>
        <end position="158"/>
    </location>
</feature>
<feature type="transmembrane region" description="Helical" evidence="7">
    <location>
        <begin position="7"/>
        <end position="31"/>
    </location>
</feature>
<dbReference type="AlphaFoldDB" id="A0AAU7GBN1"/>
<dbReference type="GO" id="GO:0005886">
    <property type="term" value="C:plasma membrane"/>
    <property type="evidence" value="ECO:0007669"/>
    <property type="project" value="UniProtKB-SubCell"/>
</dbReference>
<accession>A0AAU7GBN1</accession>